<dbReference type="RefSeq" id="XP_026159133.1">
    <property type="nucleotide sequence ID" value="XM_026303348.2"/>
</dbReference>
<dbReference type="CTD" id="342979"/>
<dbReference type="PANTHER" id="PTHR47528:SF1">
    <property type="entry name" value="PARALEMMIN-3"/>
    <property type="match status" value="1"/>
</dbReference>
<protein>
    <submittedName>
        <fullName evidence="2">Paralemmin 3</fullName>
    </submittedName>
</protein>
<name>A0A3Q3L1G8_9TELE</name>
<accession>A0A3Q3L1G8</accession>
<feature type="region of interest" description="Disordered" evidence="1">
    <location>
        <begin position="238"/>
        <end position="464"/>
    </location>
</feature>
<reference evidence="2" key="2">
    <citation type="submission" date="2025-09" db="UniProtKB">
        <authorList>
            <consortium name="Ensembl"/>
        </authorList>
    </citation>
    <scope>IDENTIFICATION</scope>
</reference>
<feature type="compositionally biased region" description="Polar residues" evidence="1">
    <location>
        <begin position="61"/>
        <end position="80"/>
    </location>
</feature>
<proteinExistence type="predicted"/>
<evidence type="ECO:0000256" key="1">
    <source>
        <dbReference type="SAM" id="MobiDB-lite"/>
    </source>
</evidence>
<dbReference type="Proteomes" id="UP000261640">
    <property type="component" value="Unplaced"/>
</dbReference>
<dbReference type="GeneID" id="113128206"/>
<organism evidence="2 3">
    <name type="scientific">Mastacembelus armatus</name>
    <name type="common">zig-zag eel</name>
    <dbReference type="NCBI Taxonomy" id="205130"/>
    <lineage>
        <taxon>Eukaryota</taxon>
        <taxon>Metazoa</taxon>
        <taxon>Chordata</taxon>
        <taxon>Craniata</taxon>
        <taxon>Vertebrata</taxon>
        <taxon>Euteleostomi</taxon>
        <taxon>Actinopterygii</taxon>
        <taxon>Neopterygii</taxon>
        <taxon>Teleostei</taxon>
        <taxon>Neoteleostei</taxon>
        <taxon>Acanthomorphata</taxon>
        <taxon>Anabantaria</taxon>
        <taxon>Synbranchiformes</taxon>
        <taxon>Mastacembelidae</taxon>
        <taxon>Mastacembelus</taxon>
    </lineage>
</organism>
<feature type="compositionally biased region" description="Polar residues" evidence="1">
    <location>
        <begin position="339"/>
        <end position="362"/>
    </location>
</feature>
<feature type="region of interest" description="Disordered" evidence="1">
    <location>
        <begin position="47"/>
        <end position="108"/>
    </location>
</feature>
<dbReference type="GeneTree" id="ENSGT00390000009016"/>
<feature type="compositionally biased region" description="Basic and acidic residues" evidence="1">
    <location>
        <begin position="318"/>
        <end position="334"/>
    </location>
</feature>
<evidence type="ECO:0000313" key="3">
    <source>
        <dbReference type="Proteomes" id="UP000261640"/>
    </source>
</evidence>
<feature type="compositionally biased region" description="Acidic residues" evidence="1">
    <location>
        <begin position="238"/>
        <end position="253"/>
    </location>
</feature>
<dbReference type="PANTHER" id="PTHR47528">
    <property type="entry name" value="PARALEMMIN-3"/>
    <property type="match status" value="1"/>
</dbReference>
<dbReference type="OrthoDB" id="8942276at2759"/>
<keyword evidence="3" id="KW-1185">Reference proteome</keyword>
<sequence length="464" mass="51428">MDEAEKYKQRLEAIAEKRRLQEEQDRARRDLEDEKLRLQQLKRKSLRDQWLMEGAPLSPASLDTQSPPSPLWGSQAQEIQHTLKLPSESQQLAEEKDKLKEQMEDGQTETVKLAEAREVVAQDDVQNGENNTIGLETTKDQEKTNHSPLPDEIEVFIINGGRDLDAKTNNSVSFESTQSITNGPLSVTEVVVSIKSESELSQGVSEADPGQVTNVNVNEEEEDVTLVMRAECVIITDEGDDVPEDITLQEDQQETIQSEESPLPNPEATREGGETEEIVQKTETALETFTQKKSEETEPTAEPQPVTGEVEGDINTNKNRDADKKYDEQDKLFEDFTSMELQSPDTSSVPVYSEAQASTHPEAQSEAVVSPEEAEGAIKAHDPATTPDQFQEVPLADPQEDQSTEAGLREQEPLLLQAKAPITEAELATANSPASTEKHSPVRSIQEKQSDAPKHKTCQCCSVM</sequence>
<dbReference type="InParanoid" id="A0A3Q3L1G8"/>
<dbReference type="AlphaFoldDB" id="A0A3Q3L1G8"/>
<dbReference type="InterPro" id="IPR024149">
    <property type="entry name" value="Paralemmin-3"/>
</dbReference>
<feature type="compositionally biased region" description="Basic and acidic residues" evidence="1">
    <location>
        <begin position="436"/>
        <end position="454"/>
    </location>
</feature>
<dbReference type="RefSeq" id="XP_026159132.1">
    <property type="nucleotide sequence ID" value="XM_026303347.2"/>
</dbReference>
<dbReference type="RefSeq" id="XP_026159131.1">
    <property type="nucleotide sequence ID" value="XM_026303346.2"/>
</dbReference>
<feature type="compositionally biased region" description="Basic and acidic residues" evidence="1">
    <location>
        <begin position="93"/>
        <end position="103"/>
    </location>
</feature>
<evidence type="ECO:0000313" key="2">
    <source>
        <dbReference type="Ensembl" id="ENSMAMP00000003361.1"/>
    </source>
</evidence>
<reference evidence="2" key="1">
    <citation type="submission" date="2025-08" db="UniProtKB">
        <authorList>
            <consortium name="Ensembl"/>
        </authorList>
    </citation>
    <scope>IDENTIFICATION</scope>
</reference>
<dbReference type="Ensembl" id="ENSMAMT00000003441.2">
    <property type="protein sequence ID" value="ENSMAMP00000003361.1"/>
    <property type="gene ID" value="ENSMAMG00000002317.2"/>
</dbReference>
<dbReference type="STRING" id="205130.ENSMAMP00000003361"/>